<sequence length="256" mass="28912">MIKVFGSINTEDYISYVPEGGETCDQHCFEADYCILTVNNTSKCLELSHVARDNKFVIERGSSGSKVSFKVTLPDNNCPAFTDLNYTLTLSCGEVLSWKQTEFGWEWKQCRDGWKRFDRSDGVTVCMRTFREDIPYATAEANCKEIGAVLTGVASEEECQWIHEELVKCNPTNEYFCFWIDGRRQCPDCDKWTWMDGYTKGDGALNRTTNFYESFGGEDCLSLAWLPSLKPKTINDASCGAVANGYVCGYNLEVSN</sequence>
<dbReference type="SMART" id="SM00034">
    <property type="entry name" value="CLECT"/>
    <property type="match status" value="1"/>
</dbReference>
<dbReference type="InterPro" id="IPR016187">
    <property type="entry name" value="CTDL_fold"/>
</dbReference>
<dbReference type="Pfam" id="PF00059">
    <property type="entry name" value="Lectin_C"/>
    <property type="match status" value="1"/>
</dbReference>
<feature type="domain" description="C-type lectin" evidence="1">
    <location>
        <begin position="126"/>
        <end position="225"/>
    </location>
</feature>
<evidence type="ECO:0000313" key="2">
    <source>
        <dbReference type="EMBL" id="PIC36785.1"/>
    </source>
</evidence>
<gene>
    <name evidence="2" type="primary">Cnig_chr_IV.g15653</name>
    <name evidence="2" type="ORF">B9Z55_015653</name>
</gene>
<dbReference type="SUPFAM" id="SSF56436">
    <property type="entry name" value="C-type lectin-like"/>
    <property type="match status" value="1"/>
</dbReference>
<evidence type="ECO:0000259" key="1">
    <source>
        <dbReference type="PROSITE" id="PS50041"/>
    </source>
</evidence>
<name>A0A2G5UB71_9PELO</name>
<proteinExistence type="predicted"/>
<dbReference type="CDD" id="cd00037">
    <property type="entry name" value="CLECT"/>
    <property type="match status" value="1"/>
</dbReference>
<dbReference type="EMBL" id="PDUG01000004">
    <property type="protein sequence ID" value="PIC36785.1"/>
    <property type="molecule type" value="Genomic_DNA"/>
</dbReference>
<dbReference type="AlphaFoldDB" id="A0A2G5UB71"/>
<dbReference type="InterPro" id="IPR016186">
    <property type="entry name" value="C-type_lectin-like/link_sf"/>
</dbReference>
<dbReference type="PROSITE" id="PS50041">
    <property type="entry name" value="C_TYPE_LECTIN_2"/>
    <property type="match status" value="1"/>
</dbReference>
<keyword evidence="3" id="KW-1185">Reference proteome</keyword>
<dbReference type="PANTHER" id="PTHR47629">
    <property type="entry name" value="C-TYPE LECTIN-RELATED"/>
    <property type="match status" value="1"/>
</dbReference>
<organism evidence="2 3">
    <name type="scientific">Caenorhabditis nigoni</name>
    <dbReference type="NCBI Taxonomy" id="1611254"/>
    <lineage>
        <taxon>Eukaryota</taxon>
        <taxon>Metazoa</taxon>
        <taxon>Ecdysozoa</taxon>
        <taxon>Nematoda</taxon>
        <taxon>Chromadorea</taxon>
        <taxon>Rhabditida</taxon>
        <taxon>Rhabditina</taxon>
        <taxon>Rhabditomorpha</taxon>
        <taxon>Rhabditoidea</taxon>
        <taxon>Rhabditidae</taxon>
        <taxon>Peloderinae</taxon>
        <taxon>Caenorhabditis</taxon>
    </lineage>
</organism>
<protein>
    <recommendedName>
        <fullName evidence="1">C-type lectin domain-containing protein</fullName>
    </recommendedName>
</protein>
<dbReference type="PANTHER" id="PTHR47629:SF5">
    <property type="entry name" value="C-TYPE LECTIN-RELATED"/>
    <property type="match status" value="1"/>
</dbReference>
<comment type="caution">
    <text evidence="2">The sequence shown here is derived from an EMBL/GenBank/DDBJ whole genome shotgun (WGS) entry which is preliminary data.</text>
</comment>
<dbReference type="Gene3D" id="3.10.100.10">
    <property type="entry name" value="Mannose-Binding Protein A, subunit A"/>
    <property type="match status" value="1"/>
</dbReference>
<dbReference type="InterPro" id="IPR001304">
    <property type="entry name" value="C-type_lectin-like"/>
</dbReference>
<accession>A0A2G5UB71</accession>
<dbReference type="Proteomes" id="UP000230233">
    <property type="component" value="Chromosome IV"/>
</dbReference>
<dbReference type="OrthoDB" id="5841182at2759"/>
<evidence type="ECO:0000313" key="3">
    <source>
        <dbReference type="Proteomes" id="UP000230233"/>
    </source>
</evidence>
<reference evidence="3" key="1">
    <citation type="submission" date="2017-10" db="EMBL/GenBank/DDBJ databases">
        <title>Rapid genome shrinkage in a self-fertile nematode reveals novel sperm competition proteins.</title>
        <authorList>
            <person name="Yin D."/>
            <person name="Schwarz E.M."/>
            <person name="Thomas C.G."/>
            <person name="Felde R.L."/>
            <person name="Korf I.F."/>
            <person name="Cutter A.D."/>
            <person name="Schartner C.M."/>
            <person name="Ralston E.J."/>
            <person name="Meyer B.J."/>
            <person name="Haag E.S."/>
        </authorList>
    </citation>
    <scope>NUCLEOTIDE SEQUENCE [LARGE SCALE GENOMIC DNA]</scope>
    <source>
        <strain evidence="3">JU1422</strain>
    </source>
</reference>